<feature type="transmembrane region" description="Helical" evidence="1">
    <location>
        <begin position="6"/>
        <end position="28"/>
    </location>
</feature>
<feature type="transmembrane region" description="Helical" evidence="1">
    <location>
        <begin position="592"/>
        <end position="610"/>
    </location>
</feature>
<keyword evidence="1" id="KW-1133">Transmembrane helix</keyword>
<feature type="transmembrane region" description="Helical" evidence="1">
    <location>
        <begin position="329"/>
        <end position="349"/>
    </location>
</feature>
<dbReference type="RefSeq" id="WP_096829125.1">
    <property type="nucleotide sequence ID" value="NZ_NXIB02000085.1"/>
</dbReference>
<dbReference type="Proteomes" id="UP000226442">
    <property type="component" value="Unassembled WGS sequence"/>
</dbReference>
<comment type="caution">
    <text evidence="2">The sequence shown here is derived from an EMBL/GenBank/DDBJ whole genome shotgun (WGS) entry which is preliminary data.</text>
</comment>
<feature type="transmembrane region" description="Helical" evidence="1">
    <location>
        <begin position="289"/>
        <end position="308"/>
    </location>
</feature>
<feature type="transmembrane region" description="Helical" evidence="1">
    <location>
        <begin position="503"/>
        <end position="522"/>
    </location>
</feature>
<sequence>MILVKHLWELILFLIILVGPIPLCLDLSFDRKPENSNYSFAHFLLVFLTAWSIVQVSIGLILGSCDRLNIYAVILAEFAIFVVGSSLIYYKKSRDFYVINWQKLQLKESLSRGEWRIIFSVTLVGIILLENLATQPITNYDSLWFHLPVIARWYQTGSLTLLDATGNWIFDHEQARVYPYNWHILSALCLMPFKEDFLTAFPMLMAWVLEGLSVYLLGVKFGATRIHSMGASSLVLTVPMMLNQVNTIHPDLPLSAIFTVGLYLGLSYYKSRDLSELSLFLASTGMLAGIKITGLVYAASLLGGLAILEIKRFAFNQKSTQAKFRILHFIKPVLLCGLACFLLLGGFWYTRNLLHINHPVGDTKEILFPLQPVTIPSPVQPLPSPIKPPILSIQKPPVAPLFKIWQSTLAAQFNPSNIDHWKTLGLQIIIRLQVPFMAFVFQVLAAPLALTKGKAKIINENTMILTVLLACTGILYLITPYSSGTAGDSIGQISPLLSSNLRYGFPFLSVLGIAAAATATLLKTRNPVVVKLVFVSSIFGIISNTIFDTISNASFTGDSIVWGSLLIDNFKYNPLKAIQTIGQILAPYWPDILIPSIFYIVPISLLGWILLKINPGLGWLNNMFYTRRKLSYIVIIFVCIGLIVIGNWREQRDVADTKLYRGIYEYIDKNTVPDERIGFFLSSRSYLFYGKNLNRQVLYVPFRADRISAWIDNLRHNGVRIVGFGPLTQTDADTRKALSWLTSAEGPLEPVFGKDFKTKSVLYRLKN</sequence>
<name>A0A2G4EYV4_9CYAN</name>
<keyword evidence="3" id="KW-1185">Reference proteome</keyword>
<feature type="transmembrane region" description="Helical" evidence="1">
    <location>
        <begin position="462"/>
        <end position="483"/>
    </location>
</feature>
<evidence type="ECO:0008006" key="4">
    <source>
        <dbReference type="Google" id="ProtNLM"/>
    </source>
</evidence>
<organism evidence="2 3">
    <name type="scientific">Tychonema bourrellyi FEM_GT703</name>
    <dbReference type="NCBI Taxonomy" id="2040638"/>
    <lineage>
        <taxon>Bacteria</taxon>
        <taxon>Bacillati</taxon>
        <taxon>Cyanobacteriota</taxon>
        <taxon>Cyanophyceae</taxon>
        <taxon>Oscillatoriophycideae</taxon>
        <taxon>Oscillatoriales</taxon>
        <taxon>Microcoleaceae</taxon>
        <taxon>Tychonema</taxon>
    </lineage>
</organism>
<feature type="transmembrane region" description="Helical" evidence="1">
    <location>
        <begin position="428"/>
        <end position="450"/>
    </location>
</feature>
<accession>A0A2G4EYV4</accession>
<keyword evidence="1" id="KW-0812">Transmembrane</keyword>
<feature type="transmembrane region" description="Helical" evidence="1">
    <location>
        <begin position="68"/>
        <end position="90"/>
    </location>
</feature>
<feature type="transmembrane region" description="Helical" evidence="1">
    <location>
        <begin position="252"/>
        <end position="269"/>
    </location>
</feature>
<feature type="transmembrane region" description="Helical" evidence="1">
    <location>
        <begin position="200"/>
        <end position="219"/>
    </location>
</feature>
<gene>
    <name evidence="2" type="ORF">CP500_014890</name>
</gene>
<evidence type="ECO:0000313" key="3">
    <source>
        <dbReference type="Proteomes" id="UP000226442"/>
    </source>
</evidence>
<reference evidence="2" key="1">
    <citation type="submission" date="2017-10" db="EMBL/GenBank/DDBJ databases">
        <title>Draft genome sequence of the planktic cyanobacteria Tychonema bourrellyi isolated from alpine lentic freshwater.</title>
        <authorList>
            <person name="Tett A."/>
            <person name="Armanini F."/>
            <person name="Asnicar F."/>
            <person name="Boscaini A."/>
            <person name="Pasolli E."/>
            <person name="Zolfo M."/>
            <person name="Donati C."/>
            <person name="Salmaso N."/>
            <person name="Segata N."/>
        </authorList>
    </citation>
    <scope>NUCLEOTIDE SEQUENCE</scope>
    <source>
        <strain evidence="2">FEM_GT703</strain>
    </source>
</reference>
<dbReference type="EMBL" id="NXIB02000085">
    <property type="protein sequence ID" value="PHX54668.1"/>
    <property type="molecule type" value="Genomic_DNA"/>
</dbReference>
<feature type="transmembrane region" description="Helical" evidence="1">
    <location>
        <begin position="529"/>
        <end position="547"/>
    </location>
</feature>
<proteinExistence type="predicted"/>
<dbReference type="AlphaFoldDB" id="A0A2G4EYV4"/>
<evidence type="ECO:0000256" key="1">
    <source>
        <dbReference type="SAM" id="Phobius"/>
    </source>
</evidence>
<feature type="transmembrane region" description="Helical" evidence="1">
    <location>
        <begin position="40"/>
        <end position="62"/>
    </location>
</feature>
<feature type="transmembrane region" description="Helical" evidence="1">
    <location>
        <begin position="630"/>
        <end position="648"/>
    </location>
</feature>
<dbReference type="OrthoDB" id="435368at2"/>
<evidence type="ECO:0000313" key="2">
    <source>
        <dbReference type="EMBL" id="PHX54668.1"/>
    </source>
</evidence>
<keyword evidence="1" id="KW-0472">Membrane</keyword>
<protein>
    <recommendedName>
        <fullName evidence="4">Glycosyltransferase RgtA/B/C/D-like domain-containing protein</fullName>
    </recommendedName>
</protein>